<dbReference type="Pfam" id="PF13485">
    <property type="entry name" value="Peptidase_MA_2"/>
    <property type="match status" value="1"/>
</dbReference>
<evidence type="ECO:0000313" key="3">
    <source>
        <dbReference type="EMBL" id="SFU51628.1"/>
    </source>
</evidence>
<feature type="domain" description="Peptidase MA-like" evidence="2">
    <location>
        <begin position="219"/>
        <end position="353"/>
    </location>
</feature>
<dbReference type="OrthoDB" id="2379112at2"/>
<feature type="signal peptide" evidence="1">
    <location>
        <begin position="1"/>
        <end position="24"/>
    </location>
</feature>
<protein>
    <recommendedName>
        <fullName evidence="2">Peptidase MA-like domain-containing protein</fullName>
    </recommendedName>
</protein>
<proteinExistence type="predicted"/>
<keyword evidence="4" id="KW-1185">Reference proteome</keyword>
<reference evidence="4" key="1">
    <citation type="submission" date="2016-10" db="EMBL/GenBank/DDBJ databases">
        <authorList>
            <person name="Varghese N."/>
        </authorList>
    </citation>
    <scope>NUCLEOTIDE SEQUENCE [LARGE SCALE GENOMIC DNA]</scope>
    <source>
        <strain evidence="4">DSM 17980</strain>
    </source>
</reference>
<dbReference type="InterPro" id="IPR039568">
    <property type="entry name" value="Peptidase_MA-like_dom"/>
</dbReference>
<organism evidence="3 4">
    <name type="scientific">Alicyclobacillus macrosporangiidus</name>
    <dbReference type="NCBI Taxonomy" id="392015"/>
    <lineage>
        <taxon>Bacteria</taxon>
        <taxon>Bacillati</taxon>
        <taxon>Bacillota</taxon>
        <taxon>Bacilli</taxon>
        <taxon>Bacillales</taxon>
        <taxon>Alicyclobacillaceae</taxon>
        <taxon>Alicyclobacillus</taxon>
    </lineage>
</organism>
<dbReference type="EMBL" id="FPBV01000003">
    <property type="protein sequence ID" value="SFU51628.1"/>
    <property type="molecule type" value="Genomic_DNA"/>
</dbReference>
<dbReference type="Proteomes" id="UP000183508">
    <property type="component" value="Unassembled WGS sequence"/>
</dbReference>
<evidence type="ECO:0000259" key="2">
    <source>
        <dbReference type="Pfam" id="PF13485"/>
    </source>
</evidence>
<sequence length="357" mass="37476">MKTWILAGALASSLFSGGAGPSMAGAIQQYAQQVAAWEQQILQGLSFGWEQLMAMLGIAPPQAPGDGGTVALPPRTGGAESGPGTTPGAIPVVPLDAAQPWRAHIHHLPRLGGQYTVQAGSGVTVSNGDRGVSARAVREAANTIEQVSIPLLTKDVGQAPSGAQVVLFSTRAAYGKALLQAGLSSDEAAAVVQQTGGITIGTSVWIPLYNLQDSAELTNVLTHELTHVVYNERGIGDRLPTWLDEGAAWREGLAAEAAVNPREAQALAQAYNAQLQDAAAQQMLLPLSANEQDILGADYNVEWQDYLAVQQLVDQYGEAKFRAFLDGVPSKGADASFQAVYGMSLSAYEKAFEERLG</sequence>
<dbReference type="AlphaFoldDB" id="A0A1I7GT53"/>
<accession>A0A1I7GT53</accession>
<gene>
    <name evidence="3" type="ORF">SAMN05421543_10347</name>
</gene>
<dbReference type="RefSeq" id="WP_074949841.1">
    <property type="nucleotide sequence ID" value="NZ_FPBV01000003.1"/>
</dbReference>
<feature type="chain" id="PRO_5010202400" description="Peptidase MA-like domain-containing protein" evidence="1">
    <location>
        <begin position="25"/>
        <end position="357"/>
    </location>
</feature>
<name>A0A1I7GT53_9BACL</name>
<dbReference type="STRING" id="392015.SAMN05421543_10347"/>
<evidence type="ECO:0000313" key="4">
    <source>
        <dbReference type="Proteomes" id="UP000183508"/>
    </source>
</evidence>
<keyword evidence="1" id="KW-0732">Signal</keyword>
<evidence type="ECO:0000256" key="1">
    <source>
        <dbReference type="SAM" id="SignalP"/>
    </source>
</evidence>